<accession>A0A8H5F9F5</accession>
<organism evidence="1 2">
    <name type="scientific">Psilocybe cf. subviscida</name>
    <dbReference type="NCBI Taxonomy" id="2480587"/>
    <lineage>
        <taxon>Eukaryota</taxon>
        <taxon>Fungi</taxon>
        <taxon>Dikarya</taxon>
        <taxon>Basidiomycota</taxon>
        <taxon>Agaricomycotina</taxon>
        <taxon>Agaricomycetes</taxon>
        <taxon>Agaricomycetidae</taxon>
        <taxon>Agaricales</taxon>
        <taxon>Agaricineae</taxon>
        <taxon>Strophariaceae</taxon>
        <taxon>Psilocybe</taxon>
    </lineage>
</organism>
<dbReference type="OrthoDB" id="2998550at2759"/>
<protein>
    <submittedName>
        <fullName evidence="1">Uncharacterized protein</fullName>
    </submittedName>
</protein>
<evidence type="ECO:0000313" key="2">
    <source>
        <dbReference type="Proteomes" id="UP000567179"/>
    </source>
</evidence>
<reference evidence="1 2" key="1">
    <citation type="journal article" date="2020" name="ISME J.">
        <title>Uncovering the hidden diversity of litter-decomposition mechanisms in mushroom-forming fungi.</title>
        <authorList>
            <person name="Floudas D."/>
            <person name="Bentzer J."/>
            <person name="Ahren D."/>
            <person name="Johansson T."/>
            <person name="Persson P."/>
            <person name="Tunlid A."/>
        </authorList>
    </citation>
    <scope>NUCLEOTIDE SEQUENCE [LARGE SCALE GENOMIC DNA]</scope>
    <source>
        <strain evidence="1 2">CBS 101986</strain>
    </source>
</reference>
<dbReference type="EMBL" id="JAACJJ010000004">
    <property type="protein sequence ID" value="KAF5328392.1"/>
    <property type="molecule type" value="Genomic_DNA"/>
</dbReference>
<dbReference type="Proteomes" id="UP000567179">
    <property type="component" value="Unassembled WGS sequence"/>
</dbReference>
<dbReference type="AlphaFoldDB" id="A0A8H5F9F5"/>
<keyword evidence="2" id="KW-1185">Reference proteome</keyword>
<name>A0A8H5F9F5_9AGAR</name>
<comment type="caution">
    <text evidence="1">The sequence shown here is derived from an EMBL/GenBank/DDBJ whole genome shotgun (WGS) entry which is preliminary data.</text>
</comment>
<gene>
    <name evidence="1" type="ORF">D9619_013341</name>
</gene>
<proteinExistence type="predicted"/>
<sequence length="218" mass="25011">MTTYIFESEDILKSRILDSSYSETIMSTSTTSNILYRKATVIEDAVSHRTLASINWSAKAFEISGMSKKVSGMKTKPGGLKDSNWKRTWQWDPSSPLFNVEYRHRKWTVTNTSTGKISAVFKSYARHTVAKPDPAHVTFAKDLPDMEQLFLLMVLLRMEARRLDTDTNQPQDQSRQWTVVRFSSSIEGLMSYADKHFFLQSYGETESSSQHAVQVEFR</sequence>
<evidence type="ECO:0000313" key="1">
    <source>
        <dbReference type="EMBL" id="KAF5328392.1"/>
    </source>
</evidence>